<sequence length="250" mass="27768">MSRKLIDQSITFSAIAVEEDQQGNHPCALDLYLTALESLLYAMPIHSDAKRKEAVKQKLRSYIDNVGLSDDFIAPPQNTTLTYSLYSSNSPTDSIFSPTSPTSQDYEKHPQAQPGPSISEYIINGAINSAVALKQSPIPDAISATINYTMKKFKQIDDTYGLQEKAWEISRTGMTMALEIDQQYNVHEKVGNAIFTGLAAAMRAGIAYKDSPSYRELKRARLSKFLSFHINNKDSSFQAVEILMKAPFAI</sequence>
<gene>
    <name evidence="3" type="ORF">AGERDE_LOCUS41</name>
</gene>
<proteinExistence type="predicted"/>
<name>A0A9N8V2Y5_9GLOM</name>
<feature type="domain" description="MIT" evidence="2">
    <location>
        <begin position="7"/>
        <end position="64"/>
    </location>
</feature>
<reference evidence="3" key="1">
    <citation type="submission" date="2021-06" db="EMBL/GenBank/DDBJ databases">
        <authorList>
            <person name="Kallberg Y."/>
            <person name="Tangrot J."/>
            <person name="Rosling A."/>
        </authorList>
    </citation>
    <scope>NUCLEOTIDE SEQUENCE</scope>
    <source>
        <strain evidence="3">MT106</strain>
    </source>
</reference>
<evidence type="ECO:0000313" key="4">
    <source>
        <dbReference type="Proteomes" id="UP000789831"/>
    </source>
</evidence>
<evidence type="ECO:0000313" key="3">
    <source>
        <dbReference type="EMBL" id="CAG8433111.1"/>
    </source>
</evidence>
<accession>A0A9N8V2Y5</accession>
<feature type="compositionally biased region" description="Polar residues" evidence="1">
    <location>
        <begin position="93"/>
        <end position="104"/>
    </location>
</feature>
<dbReference type="EMBL" id="CAJVPL010000002">
    <property type="protein sequence ID" value="CAG8433111.1"/>
    <property type="molecule type" value="Genomic_DNA"/>
</dbReference>
<dbReference type="OrthoDB" id="2414723at2759"/>
<dbReference type="Proteomes" id="UP000789831">
    <property type="component" value="Unassembled WGS sequence"/>
</dbReference>
<dbReference type="SUPFAM" id="SSF116846">
    <property type="entry name" value="MIT domain"/>
    <property type="match status" value="1"/>
</dbReference>
<comment type="caution">
    <text evidence="3">The sequence shown here is derived from an EMBL/GenBank/DDBJ whole genome shotgun (WGS) entry which is preliminary data.</text>
</comment>
<evidence type="ECO:0000256" key="1">
    <source>
        <dbReference type="SAM" id="MobiDB-lite"/>
    </source>
</evidence>
<dbReference type="AlphaFoldDB" id="A0A9N8V2Y5"/>
<feature type="region of interest" description="Disordered" evidence="1">
    <location>
        <begin position="92"/>
        <end position="115"/>
    </location>
</feature>
<dbReference type="InterPro" id="IPR036181">
    <property type="entry name" value="MIT_dom_sf"/>
</dbReference>
<dbReference type="Gene3D" id="1.20.58.80">
    <property type="entry name" value="Phosphotransferase system, lactose/cellobiose-type IIA subunit"/>
    <property type="match status" value="1"/>
</dbReference>
<protein>
    <submittedName>
        <fullName evidence="3">7781_t:CDS:1</fullName>
    </submittedName>
</protein>
<organism evidence="3 4">
    <name type="scientific">Ambispora gerdemannii</name>
    <dbReference type="NCBI Taxonomy" id="144530"/>
    <lineage>
        <taxon>Eukaryota</taxon>
        <taxon>Fungi</taxon>
        <taxon>Fungi incertae sedis</taxon>
        <taxon>Mucoromycota</taxon>
        <taxon>Glomeromycotina</taxon>
        <taxon>Glomeromycetes</taxon>
        <taxon>Archaeosporales</taxon>
        <taxon>Ambisporaceae</taxon>
        <taxon>Ambispora</taxon>
    </lineage>
</organism>
<dbReference type="Pfam" id="PF04212">
    <property type="entry name" value="MIT"/>
    <property type="match status" value="1"/>
</dbReference>
<evidence type="ECO:0000259" key="2">
    <source>
        <dbReference type="Pfam" id="PF04212"/>
    </source>
</evidence>
<dbReference type="InterPro" id="IPR007330">
    <property type="entry name" value="MIT_dom"/>
</dbReference>
<keyword evidence="4" id="KW-1185">Reference proteome</keyword>